<protein>
    <submittedName>
        <fullName evidence="3">Aspartyl protease</fullName>
    </submittedName>
</protein>
<evidence type="ECO:0000313" key="4">
    <source>
        <dbReference type="Proteomes" id="UP000198749"/>
    </source>
</evidence>
<dbReference type="InterPro" id="IPR021109">
    <property type="entry name" value="Peptidase_aspartic_dom_sf"/>
</dbReference>
<dbReference type="AlphaFoldDB" id="A0A1H9G0K3"/>
<dbReference type="Pfam" id="PF13650">
    <property type="entry name" value="Asp_protease_2"/>
    <property type="match status" value="1"/>
</dbReference>
<gene>
    <name evidence="3" type="ORF">SAMN03080615_01544</name>
</gene>
<dbReference type="SUPFAM" id="SSF50630">
    <property type="entry name" value="Acid proteases"/>
    <property type="match status" value="1"/>
</dbReference>
<dbReference type="InterPro" id="IPR034122">
    <property type="entry name" value="Retropepsin-like_bacterial"/>
</dbReference>
<keyword evidence="3" id="KW-0645">Protease</keyword>
<dbReference type="Proteomes" id="UP000198749">
    <property type="component" value="Unassembled WGS sequence"/>
</dbReference>
<dbReference type="InterPro" id="IPR001969">
    <property type="entry name" value="Aspartic_peptidase_AS"/>
</dbReference>
<reference evidence="4" key="1">
    <citation type="submission" date="2016-10" db="EMBL/GenBank/DDBJ databases">
        <authorList>
            <person name="Varghese N."/>
            <person name="Submissions S."/>
        </authorList>
    </citation>
    <scope>NUCLEOTIDE SEQUENCE [LARGE SCALE GENOMIC DNA]</scope>
    <source>
        <strain evidence="4">DSM 18887</strain>
    </source>
</reference>
<dbReference type="Gene3D" id="2.40.70.10">
    <property type="entry name" value="Acid Proteases"/>
    <property type="match status" value="1"/>
</dbReference>
<sequence length="259" mass="28858">MKQKQGANVMYRSIRFLSVILWATAALSSFASAEILHYIDASGRKVYVDSPHKIPPQFRHQSQQVETVRMTVEEQLASEQSRQQISEEYRRKQQIRELERTLANMTTPVRIMGNQVLVPVNVVWRGRKASLNLLLDTGASMTVLHRDGVSSLNTTSRDSSYAQVAGGGLIKTERVVFDRIELGPYRIENKSTAVIETSGPQPFDGLLGMDILGGGGYNIDFAQRQIVWAPGKYKEMSAALEALKHPQAEPDDAVAVDKE</sequence>
<dbReference type="PROSITE" id="PS00141">
    <property type="entry name" value="ASP_PROTEASE"/>
    <property type="match status" value="1"/>
</dbReference>
<evidence type="ECO:0000313" key="3">
    <source>
        <dbReference type="EMBL" id="SEQ43589.1"/>
    </source>
</evidence>
<name>A0A1H9G0K3_9GAMM</name>
<feature type="domain" description="Peptidase A2" evidence="2">
    <location>
        <begin position="131"/>
        <end position="211"/>
    </location>
</feature>
<keyword evidence="1" id="KW-0378">Hydrolase</keyword>
<dbReference type="GO" id="GO:0006508">
    <property type="term" value="P:proteolysis"/>
    <property type="evidence" value="ECO:0007669"/>
    <property type="project" value="UniProtKB-KW"/>
</dbReference>
<dbReference type="PROSITE" id="PS50175">
    <property type="entry name" value="ASP_PROT_RETROV"/>
    <property type="match status" value="1"/>
</dbReference>
<accession>A0A1H9G0K3</accession>
<dbReference type="CDD" id="cd05483">
    <property type="entry name" value="retropepsin_like_bacteria"/>
    <property type="match status" value="1"/>
</dbReference>
<proteinExistence type="predicted"/>
<dbReference type="STRING" id="355243.SAMN03080615_01544"/>
<evidence type="ECO:0000256" key="1">
    <source>
        <dbReference type="ARBA" id="ARBA00022801"/>
    </source>
</evidence>
<dbReference type="EMBL" id="FOGB01000003">
    <property type="protein sequence ID" value="SEQ43589.1"/>
    <property type="molecule type" value="Genomic_DNA"/>
</dbReference>
<dbReference type="InterPro" id="IPR001995">
    <property type="entry name" value="Peptidase_A2_cat"/>
</dbReference>
<dbReference type="GO" id="GO:0004190">
    <property type="term" value="F:aspartic-type endopeptidase activity"/>
    <property type="evidence" value="ECO:0007669"/>
    <property type="project" value="InterPro"/>
</dbReference>
<keyword evidence="4" id="KW-1185">Reference proteome</keyword>
<organism evidence="3 4">
    <name type="scientific">Amphritea atlantica</name>
    <dbReference type="NCBI Taxonomy" id="355243"/>
    <lineage>
        <taxon>Bacteria</taxon>
        <taxon>Pseudomonadati</taxon>
        <taxon>Pseudomonadota</taxon>
        <taxon>Gammaproteobacteria</taxon>
        <taxon>Oceanospirillales</taxon>
        <taxon>Oceanospirillaceae</taxon>
        <taxon>Amphritea</taxon>
    </lineage>
</organism>
<evidence type="ECO:0000259" key="2">
    <source>
        <dbReference type="PROSITE" id="PS50175"/>
    </source>
</evidence>